<proteinExistence type="predicted"/>
<dbReference type="EMBL" id="WWCN01000004">
    <property type="protein sequence ID" value="MYM22717.1"/>
    <property type="molecule type" value="Genomic_DNA"/>
</dbReference>
<comment type="caution">
    <text evidence="1">The sequence shown here is derived from an EMBL/GenBank/DDBJ whole genome shotgun (WGS) entry which is preliminary data.</text>
</comment>
<sequence>MRHDGSQIKDGGICASFGPSKKPQQHIALVAWHQSITNRVVRHHRPIFKPLILIRKIFGTAIAKDRWNRRRRQTKLWE</sequence>
<evidence type="ECO:0000313" key="2">
    <source>
        <dbReference type="Proteomes" id="UP000479335"/>
    </source>
</evidence>
<organism evidence="1 2">
    <name type="scientific">Duganella flavida</name>
    <dbReference type="NCBI Taxonomy" id="2692175"/>
    <lineage>
        <taxon>Bacteria</taxon>
        <taxon>Pseudomonadati</taxon>
        <taxon>Pseudomonadota</taxon>
        <taxon>Betaproteobacteria</taxon>
        <taxon>Burkholderiales</taxon>
        <taxon>Oxalobacteraceae</taxon>
        <taxon>Telluria group</taxon>
        <taxon>Duganella</taxon>
    </lineage>
</organism>
<reference evidence="1 2" key="1">
    <citation type="submission" date="2019-12" db="EMBL/GenBank/DDBJ databases">
        <title>Novel species isolated from a subtropical stream in China.</title>
        <authorList>
            <person name="Lu H."/>
        </authorList>
    </citation>
    <scope>NUCLEOTIDE SEQUENCE [LARGE SCALE GENOMIC DNA]</scope>
    <source>
        <strain evidence="1 2">FT135W</strain>
    </source>
</reference>
<protein>
    <submittedName>
        <fullName evidence="1">Uncharacterized protein</fullName>
    </submittedName>
</protein>
<dbReference type="AlphaFoldDB" id="A0A6L8K828"/>
<accession>A0A6L8K828</accession>
<dbReference type="Proteomes" id="UP000479335">
    <property type="component" value="Unassembled WGS sequence"/>
</dbReference>
<evidence type="ECO:0000313" key="1">
    <source>
        <dbReference type="EMBL" id="MYM22717.1"/>
    </source>
</evidence>
<keyword evidence="2" id="KW-1185">Reference proteome</keyword>
<dbReference type="RefSeq" id="WP_161006206.1">
    <property type="nucleotide sequence ID" value="NZ_WWCN01000004.1"/>
</dbReference>
<gene>
    <name evidence="1" type="ORF">GTP46_08665</name>
</gene>
<name>A0A6L8K828_9BURK</name>